<dbReference type="InterPro" id="IPR016024">
    <property type="entry name" value="ARM-type_fold"/>
</dbReference>
<dbReference type="Gene3D" id="1.20.120.330">
    <property type="entry name" value="Nucleotidyltransferases domain 2"/>
    <property type="match status" value="1"/>
</dbReference>
<organism evidence="2">
    <name type="scientific">Siphoviridae sp. ct8Cp41</name>
    <dbReference type="NCBI Taxonomy" id="2825358"/>
    <lineage>
        <taxon>Viruses</taxon>
        <taxon>Duplodnaviria</taxon>
        <taxon>Heunggongvirae</taxon>
        <taxon>Uroviricota</taxon>
        <taxon>Caudoviricetes</taxon>
    </lineage>
</organism>
<evidence type="ECO:0000256" key="1">
    <source>
        <dbReference type="SAM" id="Coils"/>
    </source>
</evidence>
<feature type="coiled-coil region" evidence="1">
    <location>
        <begin position="96"/>
        <end position="159"/>
    </location>
</feature>
<dbReference type="SUPFAM" id="SSF48371">
    <property type="entry name" value="ARM repeat"/>
    <property type="match status" value="1"/>
</dbReference>
<feature type="coiled-coil region" evidence="1">
    <location>
        <begin position="793"/>
        <end position="913"/>
    </location>
</feature>
<reference evidence="2" key="1">
    <citation type="journal article" date="2021" name="Proc. Natl. Acad. Sci. U.S.A.">
        <title>A Catalog of Tens of Thousands of Viruses from Human Metagenomes Reveals Hidden Associations with Chronic Diseases.</title>
        <authorList>
            <person name="Tisza M.J."/>
            <person name="Buck C.B."/>
        </authorList>
    </citation>
    <scope>NUCLEOTIDE SEQUENCE</scope>
    <source>
        <strain evidence="2">Ct8Cp41</strain>
    </source>
</reference>
<evidence type="ECO:0000313" key="2">
    <source>
        <dbReference type="EMBL" id="DAF91647.1"/>
    </source>
</evidence>
<protein>
    <submittedName>
        <fullName evidence="2">Tail tape measure protein</fullName>
    </submittedName>
</protein>
<name>A0A8S5UAY2_9CAUD</name>
<accession>A0A8S5UAY2</accession>
<sequence>MADGSVTIEINGDASEVINSFKQVSSAAEALANNLKGITGSFETVSSASRGMSEGISGSLGEIDTYLDEIDASLNELNNDPFSTAADGAQNLGDSLNDMDSYLDDLESSFDELRNDPFSTNSDGADHLREDLDRLSDSADDAEEDLDRLGDAADDAGDQMDEAGGSASKFGEIFKGTFMGNLAAKGVELAVEAVKKLGEAMIDVGKQAIESYASYEQLTGGMDTLFKSSSGKMKQYAAEAYKTAGMSANEYMETATSFAATLITSVGGDTEKAAEQANKAIIQMSDNANKMGTSLESIQDAYRGFAKENYTMLDNLSLGYSGTKEGMQQLLKDATALSGVKYDINSYSDIIDAIGVIQDQWEITGTTAKEASQTIEGSVGSMKKAWANWLTGLANPDADMGQLTQDLIESVMTALSNVIPAIQNILKNVGSMIADGLNNLFPDVAGWISGPIEGVKSAFSTLGEAVGRVFTPERTAAISGFFQKFVEIAGSAIITLISAQLQILASVITAVIEVIGALITFFSTTLPNAIQTVITWFQNLPDAIFNALTAAGTAIRNWGNSAKEALVNAVTNAINAVVTWFSGLASKITSALTAAGAAIRNWGNNVKQTMVNAVTNAVNAVVTWFQNLAGKITSALTAAGAAIRSWGSQAAANMRQAASNAVNAAITFFSTLPGKIKSALAGALSALISWGSQMAAQARAKMVQVGNNIKSALASLPGQLLSIGANIVQGLINGITSRIGAAISAIKGFAGQIKGAFTSLLGIHSPSKVFYEYGVNIIQGLANGLKENIKLARDAARNVANIVSKEVEKLNDEIEKIETAANERAAAKELAEYKKNLKEKNDELAKAEVKDKEKIQADIDKLNEDWNEKQLQKQEAAQKEALKSQADALNEIKNNYEKALNAVESSRDSLQGKLSDVDLFTEEDDIFQLTNLQKSIDAINKYGDTIQALKDRGIADSLLDEVLGLDQEKAMKYANALLGMADDQYENYMALWQEKEAASKKVAQSIYQTEIDAIHDEYLDKLPDEFKPAGQEAMDAFGDGLAISGERAIAIAKSVSDSILAELDRINAADVVSRTVNADVSDFSGRLTGTVNDKAAQAASLKTEDMTGLANAIVLASSAQGRSKEIVLNLNGKEVARGLIDDIRAVEDQSPRIVSD</sequence>
<keyword evidence="1" id="KW-0175">Coiled coil</keyword>
<proteinExistence type="predicted"/>
<dbReference type="EMBL" id="BK016059">
    <property type="protein sequence ID" value="DAF91647.1"/>
    <property type="molecule type" value="Genomic_DNA"/>
</dbReference>